<comment type="caution">
    <text evidence="3">The sequence shown here is derived from an EMBL/GenBank/DDBJ whole genome shotgun (WGS) entry which is preliminary data.</text>
</comment>
<reference evidence="4" key="1">
    <citation type="journal article" date="2019" name="Int. J. Syst. Evol. Microbiol.">
        <title>The Global Catalogue of Microorganisms (GCM) 10K type strain sequencing project: providing services to taxonomists for standard genome sequencing and annotation.</title>
        <authorList>
            <consortium name="The Broad Institute Genomics Platform"/>
            <consortium name="The Broad Institute Genome Sequencing Center for Infectious Disease"/>
            <person name="Wu L."/>
            <person name="Ma J."/>
        </authorList>
    </citation>
    <scope>NUCLEOTIDE SEQUENCE [LARGE SCALE GENOMIC DNA]</scope>
    <source>
        <strain evidence="4">TBRC 5832</strain>
    </source>
</reference>
<evidence type="ECO:0000313" key="3">
    <source>
        <dbReference type="EMBL" id="MFC4065791.1"/>
    </source>
</evidence>
<dbReference type="Gene3D" id="3.30.1340.30">
    <property type="match status" value="1"/>
</dbReference>
<dbReference type="Proteomes" id="UP001595867">
    <property type="component" value="Unassembled WGS sequence"/>
</dbReference>
<dbReference type="Pfam" id="PF04972">
    <property type="entry name" value="BON"/>
    <property type="match status" value="1"/>
</dbReference>
<accession>A0ABV8IQ52</accession>
<keyword evidence="1" id="KW-0812">Transmembrane</keyword>
<feature type="transmembrane region" description="Helical" evidence="1">
    <location>
        <begin position="121"/>
        <end position="140"/>
    </location>
</feature>
<name>A0ABV8IQ52_9ACTN</name>
<feature type="transmembrane region" description="Helical" evidence="1">
    <location>
        <begin position="146"/>
        <end position="164"/>
    </location>
</feature>
<gene>
    <name evidence="3" type="ORF">ACFO0C_12690</name>
</gene>
<feature type="domain" description="BON" evidence="2">
    <location>
        <begin position="16"/>
        <end position="84"/>
    </location>
</feature>
<keyword evidence="1" id="KW-1133">Transmembrane helix</keyword>
<proteinExistence type="predicted"/>
<evidence type="ECO:0000256" key="1">
    <source>
        <dbReference type="SAM" id="Phobius"/>
    </source>
</evidence>
<dbReference type="RefSeq" id="WP_378066778.1">
    <property type="nucleotide sequence ID" value="NZ_JBHSBL010000013.1"/>
</dbReference>
<dbReference type="PROSITE" id="PS50914">
    <property type="entry name" value="BON"/>
    <property type="match status" value="1"/>
</dbReference>
<keyword evidence="4" id="KW-1185">Reference proteome</keyword>
<organism evidence="3 4">
    <name type="scientific">Actinoplanes subglobosus</name>
    <dbReference type="NCBI Taxonomy" id="1547892"/>
    <lineage>
        <taxon>Bacteria</taxon>
        <taxon>Bacillati</taxon>
        <taxon>Actinomycetota</taxon>
        <taxon>Actinomycetes</taxon>
        <taxon>Micromonosporales</taxon>
        <taxon>Micromonosporaceae</taxon>
        <taxon>Actinoplanes</taxon>
    </lineage>
</organism>
<keyword evidence="1" id="KW-0472">Membrane</keyword>
<sequence>MDDRWLNRRVRPAAGSDVELTCRVIERVLRDPRLSGECVTVEVQNRVVTLIGVVSSLYARTVAAELARSTPGVADICNRLTLARVSDAGDDLRHLEADPFDTIVAAWHTPQTGPPRPSAGMLRAAATLLALVGGILWLTLVPRHSGAALVVVVCMMSAAALAVLSTQPAGVRHR</sequence>
<dbReference type="EMBL" id="JBHSBL010000013">
    <property type="protein sequence ID" value="MFC4065791.1"/>
    <property type="molecule type" value="Genomic_DNA"/>
</dbReference>
<dbReference type="InterPro" id="IPR007055">
    <property type="entry name" value="BON_dom"/>
</dbReference>
<protein>
    <submittedName>
        <fullName evidence="3">BON domain-containing protein</fullName>
    </submittedName>
</protein>
<evidence type="ECO:0000313" key="4">
    <source>
        <dbReference type="Proteomes" id="UP001595867"/>
    </source>
</evidence>
<evidence type="ECO:0000259" key="2">
    <source>
        <dbReference type="PROSITE" id="PS50914"/>
    </source>
</evidence>